<keyword evidence="1" id="KW-1133">Transmembrane helix</keyword>
<proteinExistence type="predicted"/>
<reference evidence="2" key="1">
    <citation type="submission" date="2019-11" db="EMBL/GenBank/DDBJ databases">
        <authorList>
            <person name="Kojima H."/>
        </authorList>
    </citation>
    <scope>NUCLEOTIDE SEQUENCE</scope>
    <source>
        <strain evidence="2">H1576</strain>
    </source>
</reference>
<gene>
    <name evidence="2" type="ORF">GJV85_12015</name>
</gene>
<evidence type="ECO:0000313" key="2">
    <source>
        <dbReference type="EMBL" id="QSZ42809.1"/>
    </source>
</evidence>
<protein>
    <submittedName>
        <fullName evidence="2">Uncharacterized protein</fullName>
    </submittedName>
</protein>
<accession>A0A975B266</accession>
<reference evidence="2" key="2">
    <citation type="submission" date="2021-04" db="EMBL/GenBank/DDBJ databases">
        <title>Isolation and characterization of a novel species of the genus Sulfurimonas.</title>
        <authorList>
            <person name="Fukui M."/>
        </authorList>
    </citation>
    <scope>NUCLEOTIDE SEQUENCE</scope>
    <source>
        <strain evidence="2">H1576</strain>
    </source>
</reference>
<organism evidence="2 3">
    <name type="scientific">Sulfurimonas aquatica</name>
    <dbReference type="NCBI Taxonomy" id="2672570"/>
    <lineage>
        <taxon>Bacteria</taxon>
        <taxon>Pseudomonadati</taxon>
        <taxon>Campylobacterota</taxon>
        <taxon>Epsilonproteobacteria</taxon>
        <taxon>Campylobacterales</taxon>
        <taxon>Sulfurimonadaceae</taxon>
        <taxon>Sulfurimonas</taxon>
    </lineage>
</organism>
<keyword evidence="1" id="KW-0472">Membrane</keyword>
<name>A0A975B266_9BACT</name>
<keyword evidence="1" id="KW-0812">Transmembrane</keyword>
<keyword evidence="3" id="KW-1185">Reference proteome</keyword>
<evidence type="ECO:0000313" key="3">
    <source>
        <dbReference type="Proteomes" id="UP000671852"/>
    </source>
</evidence>
<evidence type="ECO:0000256" key="1">
    <source>
        <dbReference type="SAM" id="Phobius"/>
    </source>
</evidence>
<dbReference type="EMBL" id="CP046072">
    <property type="protein sequence ID" value="QSZ42809.1"/>
    <property type="molecule type" value="Genomic_DNA"/>
</dbReference>
<feature type="transmembrane region" description="Helical" evidence="1">
    <location>
        <begin position="23"/>
        <end position="44"/>
    </location>
</feature>
<dbReference type="AlphaFoldDB" id="A0A975B266"/>
<feature type="transmembrane region" description="Helical" evidence="1">
    <location>
        <begin position="64"/>
        <end position="88"/>
    </location>
</feature>
<dbReference type="KEGG" id="saqt:GJV85_12015"/>
<sequence>MKNPEFSLKEILSTFTSSSGKKLMIFNSAPIGGLSNIVYILFFISLPVIEYFVVFNQYVFDKLGIATCIVLYIVLSSILMMVVAAITWKLKKSVVKKITPSWNSYFKEIDLEMVVSSGITPYNNFFDYYSKAIKEGVNEDNLHKYLQDSFKEMQIENKDLIEALKRDKKNI</sequence>
<dbReference type="RefSeq" id="WP_207561620.1">
    <property type="nucleotide sequence ID" value="NZ_CP046072.1"/>
</dbReference>
<dbReference type="Proteomes" id="UP000671852">
    <property type="component" value="Chromosome"/>
</dbReference>